<gene>
    <name evidence="2" type="ORF">GCM10009846_13430</name>
</gene>
<dbReference type="Gene3D" id="1.20.120.450">
    <property type="entry name" value="dinb family like domain"/>
    <property type="match status" value="1"/>
</dbReference>
<protein>
    <submittedName>
        <fullName evidence="2">DinB family protein</fullName>
    </submittedName>
</protein>
<comment type="caution">
    <text evidence="2">The sequence shown here is derived from an EMBL/GenBank/DDBJ whole genome shotgun (WGS) entry which is preliminary data.</text>
</comment>
<evidence type="ECO:0000313" key="3">
    <source>
        <dbReference type="Proteomes" id="UP001501599"/>
    </source>
</evidence>
<evidence type="ECO:0000313" key="2">
    <source>
        <dbReference type="EMBL" id="GAA2173051.1"/>
    </source>
</evidence>
<dbReference type="RefSeq" id="WP_344341928.1">
    <property type="nucleotide sequence ID" value="NZ_BAAAQT010000005.1"/>
</dbReference>
<feature type="region of interest" description="Disordered" evidence="1">
    <location>
        <begin position="185"/>
        <end position="218"/>
    </location>
</feature>
<dbReference type="InterPro" id="IPR034660">
    <property type="entry name" value="DinB/YfiT-like"/>
</dbReference>
<dbReference type="InterPro" id="IPR007061">
    <property type="entry name" value="MST-like"/>
</dbReference>
<dbReference type="EMBL" id="BAAAQT010000005">
    <property type="protein sequence ID" value="GAA2173051.1"/>
    <property type="molecule type" value="Genomic_DNA"/>
</dbReference>
<dbReference type="Proteomes" id="UP001501599">
    <property type="component" value="Unassembled WGS sequence"/>
</dbReference>
<keyword evidence="3" id="KW-1185">Reference proteome</keyword>
<sequence>MSDATEAPAASPDASPWEPPLAGSEVEHVLASLDRLRTTFRWKADDLTLEALHARTGASALSFASLLKHLACVEDEKTGMALSGASYGPPWAGMAGYEGSPQEYAFDPGALSAAELYALWDDAVRRSHDRLATALADGGLDQRVAMGADDGLVVSLRRLLHDLIEEYGRHTGHADLLREAIDGRVGEDPPEGWHATSGSSPVGCRTPASMDPARTPTS</sequence>
<name>A0ABP5MJY0_9MICO</name>
<dbReference type="SUPFAM" id="SSF109854">
    <property type="entry name" value="DinB/YfiT-like putative metalloenzymes"/>
    <property type="match status" value="1"/>
</dbReference>
<dbReference type="Pfam" id="PF04978">
    <property type="entry name" value="MST"/>
    <property type="match status" value="1"/>
</dbReference>
<reference evidence="3" key="1">
    <citation type="journal article" date="2019" name="Int. J. Syst. Evol. Microbiol.">
        <title>The Global Catalogue of Microorganisms (GCM) 10K type strain sequencing project: providing services to taxonomists for standard genome sequencing and annotation.</title>
        <authorList>
            <consortium name="The Broad Institute Genomics Platform"/>
            <consortium name="The Broad Institute Genome Sequencing Center for Infectious Disease"/>
            <person name="Wu L."/>
            <person name="Ma J."/>
        </authorList>
    </citation>
    <scope>NUCLEOTIDE SEQUENCE [LARGE SCALE GENOMIC DNA]</scope>
    <source>
        <strain evidence="3">JCM 16026</strain>
    </source>
</reference>
<accession>A0ABP5MJY0</accession>
<proteinExistence type="predicted"/>
<evidence type="ECO:0000256" key="1">
    <source>
        <dbReference type="SAM" id="MobiDB-lite"/>
    </source>
</evidence>
<feature type="region of interest" description="Disordered" evidence="1">
    <location>
        <begin position="1"/>
        <end position="21"/>
    </location>
</feature>
<organism evidence="2 3">
    <name type="scientific">Agrococcus versicolor</name>
    <dbReference type="NCBI Taxonomy" id="501482"/>
    <lineage>
        <taxon>Bacteria</taxon>
        <taxon>Bacillati</taxon>
        <taxon>Actinomycetota</taxon>
        <taxon>Actinomycetes</taxon>
        <taxon>Micrococcales</taxon>
        <taxon>Microbacteriaceae</taxon>
        <taxon>Agrococcus</taxon>
    </lineage>
</organism>